<sequence>YSVFTDLLLKKGSKVTVEPGEGGPEEGAKARTLRHDKVNNAFFSWQLTHESEQEDVGHDLWPELYAQSQDFMELKRLVKLACLEYLRQIYAAPLSAQDLAQLELSIW</sequence>
<comment type="caution">
    <text evidence="1">The sequence shown here is derived from an EMBL/GenBank/DDBJ whole genome shotgun (WGS) entry which is preliminary data.</text>
</comment>
<evidence type="ECO:0000313" key="1">
    <source>
        <dbReference type="EMBL" id="CAE8618773.1"/>
    </source>
</evidence>
<gene>
    <name evidence="1" type="ORF">PGLA1383_LOCUS36373</name>
</gene>
<dbReference type="OrthoDB" id="429380at2759"/>
<feature type="non-terminal residue" evidence="1">
    <location>
        <position position="1"/>
    </location>
</feature>
<feature type="non-terminal residue" evidence="1">
    <location>
        <position position="107"/>
    </location>
</feature>
<proteinExistence type="predicted"/>
<dbReference type="AlphaFoldDB" id="A0A813G122"/>
<accession>A0A813G122</accession>
<name>A0A813G122_POLGL</name>
<reference evidence="1" key="1">
    <citation type="submission" date="2021-02" db="EMBL/GenBank/DDBJ databases">
        <authorList>
            <person name="Dougan E. K."/>
            <person name="Rhodes N."/>
            <person name="Thang M."/>
            <person name="Chan C."/>
        </authorList>
    </citation>
    <scope>NUCLEOTIDE SEQUENCE</scope>
</reference>
<evidence type="ECO:0000313" key="2">
    <source>
        <dbReference type="Proteomes" id="UP000654075"/>
    </source>
</evidence>
<keyword evidence="2" id="KW-1185">Reference proteome</keyword>
<dbReference type="EMBL" id="CAJNNV010026675">
    <property type="protein sequence ID" value="CAE8618773.1"/>
    <property type="molecule type" value="Genomic_DNA"/>
</dbReference>
<dbReference type="Proteomes" id="UP000654075">
    <property type="component" value="Unassembled WGS sequence"/>
</dbReference>
<protein>
    <submittedName>
        <fullName evidence="1">Uncharacterized protein</fullName>
    </submittedName>
</protein>
<organism evidence="1 2">
    <name type="scientific">Polarella glacialis</name>
    <name type="common">Dinoflagellate</name>
    <dbReference type="NCBI Taxonomy" id="89957"/>
    <lineage>
        <taxon>Eukaryota</taxon>
        <taxon>Sar</taxon>
        <taxon>Alveolata</taxon>
        <taxon>Dinophyceae</taxon>
        <taxon>Suessiales</taxon>
        <taxon>Suessiaceae</taxon>
        <taxon>Polarella</taxon>
    </lineage>
</organism>